<comment type="function">
    <text evidence="6">Catalyzes the conversion of 7,8-dihydroneopterin to 6-hydroxymethyl-7,8-dihydropterin.</text>
</comment>
<feature type="domain" description="Dihydroneopterin aldolase/epimerase" evidence="7">
    <location>
        <begin position="4"/>
        <end position="114"/>
    </location>
</feature>
<protein>
    <recommendedName>
        <fullName evidence="6">7,8-dihydroneopterin aldolase</fullName>
        <ecNumber evidence="6">4.1.2.25</ecNumber>
    </recommendedName>
</protein>
<organism evidence="8 9">
    <name type="scientific">Hydrocarboniphaga effusa AP103</name>
    <dbReference type="NCBI Taxonomy" id="1172194"/>
    <lineage>
        <taxon>Bacteria</taxon>
        <taxon>Pseudomonadati</taxon>
        <taxon>Pseudomonadota</taxon>
        <taxon>Gammaproteobacteria</taxon>
        <taxon>Nevskiales</taxon>
        <taxon>Nevskiaceae</taxon>
        <taxon>Hydrocarboniphaga</taxon>
    </lineage>
</organism>
<comment type="pathway">
    <text evidence="2 6">Cofactor biosynthesis; tetrahydrofolate biosynthesis; 2-amino-4-hydroxy-6-hydroxymethyl-7,8-dihydropteridine diphosphate from 7,8-dihydroneopterin triphosphate: step 3/4.</text>
</comment>
<dbReference type="GO" id="GO:0005737">
    <property type="term" value="C:cytoplasm"/>
    <property type="evidence" value="ECO:0007669"/>
    <property type="project" value="TreeGrafter"/>
</dbReference>
<dbReference type="PANTHER" id="PTHR42844">
    <property type="entry name" value="DIHYDRONEOPTERIN ALDOLASE 1-RELATED"/>
    <property type="match status" value="1"/>
</dbReference>
<evidence type="ECO:0000313" key="8">
    <source>
        <dbReference type="EMBL" id="EIT71837.1"/>
    </source>
</evidence>
<evidence type="ECO:0000256" key="2">
    <source>
        <dbReference type="ARBA" id="ARBA00005013"/>
    </source>
</evidence>
<dbReference type="Pfam" id="PF02152">
    <property type="entry name" value="FolB"/>
    <property type="match status" value="1"/>
</dbReference>
<evidence type="ECO:0000256" key="1">
    <source>
        <dbReference type="ARBA" id="ARBA00001353"/>
    </source>
</evidence>
<keyword evidence="4 6" id="KW-0289">Folate biosynthesis</keyword>
<evidence type="ECO:0000256" key="3">
    <source>
        <dbReference type="ARBA" id="ARBA00005708"/>
    </source>
</evidence>
<dbReference type="UniPathway" id="UPA00077">
    <property type="reaction ID" value="UER00154"/>
</dbReference>
<dbReference type="GO" id="GO:0004150">
    <property type="term" value="F:dihydroneopterin aldolase activity"/>
    <property type="evidence" value="ECO:0007669"/>
    <property type="project" value="UniProtKB-UniRule"/>
</dbReference>
<comment type="similarity">
    <text evidence="3 6">Belongs to the DHNA family.</text>
</comment>
<dbReference type="Proteomes" id="UP000003704">
    <property type="component" value="Unassembled WGS sequence"/>
</dbReference>
<dbReference type="SMART" id="SM00905">
    <property type="entry name" value="FolB"/>
    <property type="match status" value="1"/>
</dbReference>
<dbReference type="GO" id="GO:0046656">
    <property type="term" value="P:folic acid biosynthetic process"/>
    <property type="evidence" value="ECO:0007669"/>
    <property type="project" value="UniProtKB-UniRule"/>
</dbReference>
<dbReference type="OrthoDB" id="9810587at2"/>
<reference evidence="8 9" key="1">
    <citation type="journal article" date="2012" name="J. Bacteriol.">
        <title>Genome Sequence of n-Alkane-Degrading Hydrocarboniphaga effusa Strain AP103T (ATCC BAA-332T).</title>
        <authorList>
            <person name="Chang H.K."/>
            <person name="Zylstra G.J."/>
            <person name="Chae J.C."/>
        </authorList>
    </citation>
    <scope>NUCLEOTIDE SEQUENCE [LARGE SCALE GENOMIC DNA]</scope>
    <source>
        <strain evidence="8 9">AP103</strain>
    </source>
</reference>
<evidence type="ECO:0000259" key="7">
    <source>
        <dbReference type="SMART" id="SM00905"/>
    </source>
</evidence>
<evidence type="ECO:0000256" key="4">
    <source>
        <dbReference type="ARBA" id="ARBA00022909"/>
    </source>
</evidence>
<dbReference type="InterPro" id="IPR043133">
    <property type="entry name" value="GTP-CH-I_C/QueF"/>
</dbReference>
<evidence type="ECO:0000256" key="5">
    <source>
        <dbReference type="ARBA" id="ARBA00023239"/>
    </source>
</evidence>
<evidence type="ECO:0000256" key="6">
    <source>
        <dbReference type="RuleBase" id="RU362079"/>
    </source>
</evidence>
<dbReference type="SUPFAM" id="SSF55620">
    <property type="entry name" value="Tetrahydrobiopterin biosynthesis enzymes-like"/>
    <property type="match status" value="1"/>
</dbReference>
<dbReference type="STRING" id="1172194.WQQ_19740"/>
<dbReference type="EC" id="4.1.2.25" evidence="6"/>
<comment type="caution">
    <text evidence="8">The sequence shown here is derived from an EMBL/GenBank/DDBJ whole genome shotgun (WGS) entry which is preliminary data.</text>
</comment>
<accession>I7ZJ86</accession>
<dbReference type="NCBIfam" id="TIGR00526">
    <property type="entry name" value="folB_dom"/>
    <property type="match status" value="1"/>
</dbReference>
<dbReference type="NCBIfam" id="TIGR00525">
    <property type="entry name" value="folB"/>
    <property type="match status" value="1"/>
</dbReference>
<sequence>MDTVFIRGLKVETIIGVHDWERGLMRPLIFDLDLGTDFNSAAASDHVRDALDYSAIQSTVEKVATEYRPALLEALAERLARTLYKEFPLLLKLRLVIHKPGAIPVQDVGVEIERRREDYAACGMR</sequence>
<dbReference type="CDD" id="cd00534">
    <property type="entry name" value="DHNA_DHNTPE"/>
    <property type="match status" value="1"/>
</dbReference>
<dbReference type="EMBL" id="AKGD01000001">
    <property type="protein sequence ID" value="EIT71837.1"/>
    <property type="molecule type" value="Genomic_DNA"/>
</dbReference>
<keyword evidence="9" id="KW-1185">Reference proteome</keyword>
<dbReference type="InterPro" id="IPR006157">
    <property type="entry name" value="FolB_dom"/>
</dbReference>
<keyword evidence="5 6" id="KW-0456">Lyase</keyword>
<evidence type="ECO:0000313" key="9">
    <source>
        <dbReference type="Proteomes" id="UP000003704"/>
    </source>
</evidence>
<dbReference type="AlphaFoldDB" id="I7ZJ86"/>
<name>I7ZJ86_9GAMM</name>
<gene>
    <name evidence="8" type="ORF">WQQ_19740</name>
</gene>
<comment type="catalytic activity">
    <reaction evidence="1 6">
        <text>7,8-dihydroneopterin = 6-hydroxymethyl-7,8-dihydropterin + glycolaldehyde</text>
        <dbReference type="Rhea" id="RHEA:10540"/>
        <dbReference type="ChEBI" id="CHEBI:17001"/>
        <dbReference type="ChEBI" id="CHEBI:17071"/>
        <dbReference type="ChEBI" id="CHEBI:44841"/>
        <dbReference type="EC" id="4.1.2.25"/>
    </reaction>
</comment>
<dbReference type="InterPro" id="IPR006156">
    <property type="entry name" value="Dihydroneopterin_aldolase"/>
</dbReference>
<dbReference type="RefSeq" id="WP_007184923.1">
    <property type="nucleotide sequence ID" value="NZ_AKGD01000001.1"/>
</dbReference>
<dbReference type="PANTHER" id="PTHR42844:SF1">
    <property type="entry name" value="DIHYDRONEOPTERIN ALDOLASE 1-RELATED"/>
    <property type="match status" value="1"/>
</dbReference>
<dbReference type="GO" id="GO:0046654">
    <property type="term" value="P:tetrahydrofolate biosynthetic process"/>
    <property type="evidence" value="ECO:0007669"/>
    <property type="project" value="UniProtKB-UniRule"/>
</dbReference>
<proteinExistence type="inferred from homology"/>
<dbReference type="Gene3D" id="3.30.1130.10">
    <property type="match status" value="1"/>
</dbReference>